<evidence type="ECO:0000256" key="1">
    <source>
        <dbReference type="SAM" id="MobiDB-lite"/>
    </source>
</evidence>
<reference evidence="3 4" key="1">
    <citation type="submission" date="2018-06" db="EMBL/GenBank/DDBJ databases">
        <title>Comparative genomics of Bradyrhizobium nodulating Arachidis hypogaea.</title>
        <authorList>
            <person name="Li Y."/>
        </authorList>
    </citation>
    <scope>NUCLEOTIDE SEQUENCE [LARGE SCALE GENOMIC DNA]</scope>
    <source>
        <strain evidence="3 4">CCBAU 051107</strain>
    </source>
</reference>
<dbReference type="AlphaFoldDB" id="A0AAE7NJS8"/>
<sequence>MNASSLLLAALILASTNPANAAPRTHLATPASDTTTTGSTCSGGSWPSFGGACRNFGNWANYNECLAWGAKAGWRGTELWWYCSSVGLKQ</sequence>
<dbReference type="KEGG" id="barh:WN72_13315"/>
<name>A0AAE7NJS8_9BRAD</name>
<dbReference type="Proteomes" id="UP000594015">
    <property type="component" value="Chromosome"/>
</dbReference>
<dbReference type="EMBL" id="CP030050">
    <property type="protein sequence ID" value="QOZ67184.1"/>
    <property type="molecule type" value="Genomic_DNA"/>
</dbReference>
<feature type="signal peptide" evidence="2">
    <location>
        <begin position="1"/>
        <end position="21"/>
    </location>
</feature>
<organism evidence="3 4">
    <name type="scientific">Bradyrhizobium arachidis</name>
    <dbReference type="NCBI Taxonomy" id="858423"/>
    <lineage>
        <taxon>Bacteria</taxon>
        <taxon>Pseudomonadati</taxon>
        <taxon>Pseudomonadota</taxon>
        <taxon>Alphaproteobacteria</taxon>
        <taxon>Hyphomicrobiales</taxon>
        <taxon>Nitrobacteraceae</taxon>
        <taxon>Bradyrhizobium</taxon>
    </lineage>
</organism>
<gene>
    <name evidence="3" type="ORF">WN72_13315</name>
</gene>
<evidence type="ECO:0000313" key="4">
    <source>
        <dbReference type="Proteomes" id="UP000594015"/>
    </source>
</evidence>
<feature type="region of interest" description="Disordered" evidence="1">
    <location>
        <begin position="21"/>
        <end position="42"/>
    </location>
</feature>
<keyword evidence="2" id="KW-0732">Signal</keyword>
<accession>A0AAE7NJS8</accession>
<feature type="chain" id="PRO_5042021225" evidence="2">
    <location>
        <begin position="22"/>
        <end position="90"/>
    </location>
</feature>
<protein>
    <submittedName>
        <fullName evidence="3">Uncharacterized protein</fullName>
    </submittedName>
</protein>
<evidence type="ECO:0000256" key="2">
    <source>
        <dbReference type="SAM" id="SignalP"/>
    </source>
</evidence>
<evidence type="ECO:0000313" key="3">
    <source>
        <dbReference type="EMBL" id="QOZ67184.1"/>
    </source>
</evidence>
<proteinExistence type="predicted"/>